<dbReference type="eggNOG" id="ENOG5032R5G">
    <property type="taxonomic scope" value="Bacteria"/>
</dbReference>
<dbReference type="AlphaFoldDB" id="K9UM38"/>
<organism evidence="2 3">
    <name type="scientific">Chamaesiphon minutus (strain ATCC 27169 / PCC 6605)</name>
    <dbReference type="NCBI Taxonomy" id="1173020"/>
    <lineage>
        <taxon>Bacteria</taxon>
        <taxon>Bacillati</taxon>
        <taxon>Cyanobacteriota</taxon>
        <taxon>Cyanophyceae</taxon>
        <taxon>Gomontiellales</taxon>
        <taxon>Chamaesiphonaceae</taxon>
        <taxon>Chamaesiphon</taxon>
    </lineage>
</organism>
<evidence type="ECO:0000313" key="3">
    <source>
        <dbReference type="Proteomes" id="UP000010366"/>
    </source>
</evidence>
<dbReference type="Pfam" id="PF18735">
    <property type="entry name" value="HEPN_RiboL-PSP"/>
    <property type="match status" value="1"/>
</dbReference>
<dbReference type="Proteomes" id="UP000010366">
    <property type="component" value="Chromosome"/>
</dbReference>
<keyword evidence="3" id="KW-1185">Reference proteome</keyword>
<reference evidence="2 3" key="1">
    <citation type="submission" date="2012-05" db="EMBL/GenBank/DDBJ databases">
        <title>Finished chromosome of genome of Chamaesiphon sp. PCC 6605.</title>
        <authorList>
            <consortium name="US DOE Joint Genome Institute"/>
            <person name="Gugger M."/>
            <person name="Coursin T."/>
            <person name="Rippka R."/>
            <person name="Tandeau De Marsac N."/>
            <person name="Huntemann M."/>
            <person name="Wei C.-L."/>
            <person name="Han J."/>
            <person name="Detter J.C."/>
            <person name="Han C."/>
            <person name="Tapia R."/>
            <person name="Chen A."/>
            <person name="Kyrpides N."/>
            <person name="Mavromatis K."/>
            <person name="Markowitz V."/>
            <person name="Szeto E."/>
            <person name="Ivanova N."/>
            <person name="Pagani I."/>
            <person name="Pati A."/>
            <person name="Goodwin L."/>
            <person name="Nordberg H.P."/>
            <person name="Cantor M.N."/>
            <person name="Hua S.X."/>
            <person name="Woyke T."/>
            <person name="Kerfeld C.A."/>
        </authorList>
    </citation>
    <scope>NUCLEOTIDE SEQUENCE [LARGE SCALE GENOMIC DNA]</scope>
    <source>
        <strain evidence="3">ATCC 27169 / PCC 6605</strain>
    </source>
</reference>
<name>K9UM38_CHAP6</name>
<proteinExistence type="predicted"/>
<dbReference type="HOGENOM" id="CLU_118475_0_0_3"/>
<feature type="domain" description="RiboL-PSP-HEPN" evidence="1">
    <location>
        <begin position="10"/>
        <end position="173"/>
    </location>
</feature>
<accession>K9UM38</accession>
<dbReference type="STRING" id="1173020.Cha6605_4809"/>
<dbReference type="KEGG" id="cmp:Cha6605_4809"/>
<dbReference type="InterPro" id="IPR041519">
    <property type="entry name" value="HEPN_RiboL-PSP"/>
</dbReference>
<sequence>MDKQSIVDKIYQENLEILKFLTDKNEPSFTVQFNTIFTKTLLLSAASYFEYEICRMVQSFIEYKAQNDECIIAIVKQKAIDRQYHTYFDWTGKNANKFFSLFGNTFKEDRSKQVENDPKLKSAINSFIALGSERNKLVHQNFADCTVDKTAEEVYLLYQDAILFIDFLEIQFKRPINEQDSTSIEKQAKIETSIQR</sequence>
<evidence type="ECO:0000313" key="2">
    <source>
        <dbReference type="EMBL" id="AFY95723.1"/>
    </source>
</evidence>
<gene>
    <name evidence="2" type="ORF">Cha6605_4809</name>
</gene>
<dbReference type="RefSeq" id="WP_015161813.1">
    <property type="nucleotide sequence ID" value="NC_019697.1"/>
</dbReference>
<evidence type="ECO:0000259" key="1">
    <source>
        <dbReference type="Pfam" id="PF18735"/>
    </source>
</evidence>
<dbReference type="EMBL" id="CP003600">
    <property type="protein sequence ID" value="AFY95723.1"/>
    <property type="molecule type" value="Genomic_DNA"/>
</dbReference>
<protein>
    <recommendedName>
        <fullName evidence="1">RiboL-PSP-HEPN domain-containing protein</fullName>
    </recommendedName>
</protein>